<sequence length="124" mass="13850">SMVVSGNFRARRGQVEKFESDMADLIDSPAKMAERNEFRPGSIAGITTPFIRSPERINVAFSRAQNLLVILGNRYSLNRVAPESGRNQGVRITRDDGSTIRRPIYRQIQDKIGEGGMVDGRDLL</sequence>
<feature type="non-terminal residue" evidence="1">
    <location>
        <position position="1"/>
    </location>
</feature>
<protein>
    <recommendedName>
        <fullName evidence="2">DNA2/NAM7 helicase-like C-terminal domain-containing protein</fullName>
    </recommendedName>
</protein>
<dbReference type="EMBL" id="UINC01085489">
    <property type="protein sequence ID" value="SVC33088.1"/>
    <property type="molecule type" value="Genomic_DNA"/>
</dbReference>
<dbReference type="AlphaFoldDB" id="A0A382L856"/>
<gene>
    <name evidence="1" type="ORF">METZ01_LOCUS285942</name>
</gene>
<evidence type="ECO:0000313" key="1">
    <source>
        <dbReference type="EMBL" id="SVC33088.1"/>
    </source>
</evidence>
<name>A0A382L856_9ZZZZ</name>
<dbReference type="Gene3D" id="3.40.50.300">
    <property type="entry name" value="P-loop containing nucleotide triphosphate hydrolases"/>
    <property type="match status" value="1"/>
</dbReference>
<evidence type="ECO:0008006" key="2">
    <source>
        <dbReference type="Google" id="ProtNLM"/>
    </source>
</evidence>
<proteinExistence type="predicted"/>
<organism evidence="1">
    <name type="scientific">marine metagenome</name>
    <dbReference type="NCBI Taxonomy" id="408172"/>
    <lineage>
        <taxon>unclassified sequences</taxon>
        <taxon>metagenomes</taxon>
        <taxon>ecological metagenomes</taxon>
    </lineage>
</organism>
<accession>A0A382L856</accession>
<dbReference type="InterPro" id="IPR027417">
    <property type="entry name" value="P-loop_NTPase"/>
</dbReference>
<reference evidence="1" key="1">
    <citation type="submission" date="2018-05" db="EMBL/GenBank/DDBJ databases">
        <authorList>
            <person name="Lanie J.A."/>
            <person name="Ng W.-L."/>
            <person name="Kazmierczak K.M."/>
            <person name="Andrzejewski T.M."/>
            <person name="Davidsen T.M."/>
            <person name="Wayne K.J."/>
            <person name="Tettelin H."/>
            <person name="Glass J.I."/>
            <person name="Rusch D."/>
            <person name="Podicherti R."/>
            <person name="Tsui H.-C.T."/>
            <person name="Winkler M.E."/>
        </authorList>
    </citation>
    <scope>NUCLEOTIDE SEQUENCE</scope>
</reference>